<proteinExistence type="predicted"/>
<reference evidence="1 2" key="1">
    <citation type="submission" date="2016-05" db="EMBL/GenBank/DDBJ databases">
        <title>Genome sequencing of Acetobacter pasteurianus strain SRCM100623.</title>
        <authorList>
            <person name="Song Y.R."/>
        </authorList>
    </citation>
    <scope>NUCLEOTIDE SEQUENCE [LARGE SCALE GENOMIC DNA]</scope>
    <source>
        <strain evidence="1 2">SRCM100623</strain>
    </source>
</reference>
<organism evidence="1 2">
    <name type="scientific">Acetobacter pasteurianus</name>
    <name type="common">Acetobacter turbidans</name>
    <dbReference type="NCBI Taxonomy" id="438"/>
    <lineage>
        <taxon>Bacteria</taxon>
        <taxon>Pseudomonadati</taxon>
        <taxon>Pseudomonadota</taxon>
        <taxon>Alphaproteobacteria</taxon>
        <taxon>Acetobacterales</taxon>
        <taxon>Acetobacteraceae</taxon>
        <taxon>Acetobacter</taxon>
    </lineage>
</organism>
<protein>
    <submittedName>
        <fullName evidence="1">Uncharacterized protein</fullName>
    </submittedName>
</protein>
<gene>
    <name evidence="1" type="ORF">SRCM100623_00672</name>
</gene>
<dbReference type="EMBL" id="LYUD01000069">
    <property type="protein sequence ID" value="OAZ74221.1"/>
    <property type="molecule type" value="Genomic_DNA"/>
</dbReference>
<name>A0A1A0DH99_ACEPA</name>
<comment type="caution">
    <text evidence="1">The sequence shown here is derived from an EMBL/GenBank/DDBJ whole genome shotgun (WGS) entry which is preliminary data.</text>
</comment>
<evidence type="ECO:0000313" key="1">
    <source>
        <dbReference type="EMBL" id="OAZ74221.1"/>
    </source>
</evidence>
<accession>A0A1A0DH99</accession>
<dbReference type="AlphaFoldDB" id="A0A1A0DH99"/>
<sequence>MKYASRRGPWDRWKFTNEDWLAESKEHQGGEVVWGASMTERKK</sequence>
<evidence type="ECO:0000313" key="2">
    <source>
        <dbReference type="Proteomes" id="UP000093796"/>
    </source>
</evidence>
<dbReference type="PATRIC" id="fig|438.15.peg.774"/>
<dbReference type="Proteomes" id="UP000093796">
    <property type="component" value="Unassembled WGS sequence"/>
</dbReference>